<dbReference type="InterPro" id="IPR036388">
    <property type="entry name" value="WH-like_DNA-bd_sf"/>
</dbReference>
<dbReference type="GO" id="GO:0003677">
    <property type="term" value="F:DNA binding"/>
    <property type="evidence" value="ECO:0007669"/>
    <property type="project" value="InterPro"/>
</dbReference>
<dbReference type="Proteomes" id="UP000289805">
    <property type="component" value="Unassembled WGS sequence"/>
</dbReference>
<dbReference type="RefSeq" id="WP_030153210.1">
    <property type="nucleotide sequence ID" value="NZ_JOFV01000021.1"/>
</dbReference>
<dbReference type="EMBL" id="SDJQ01000024">
    <property type="protein sequence ID" value="RXR31618.1"/>
    <property type="molecule type" value="Genomic_DNA"/>
</dbReference>
<dbReference type="Gene3D" id="1.25.40.10">
    <property type="entry name" value="Tetratricopeptide repeat domain"/>
    <property type="match status" value="1"/>
</dbReference>
<comment type="caution">
    <text evidence="3">The sequence shown here is derived from an EMBL/GenBank/DDBJ whole genome shotgun (WGS) entry which is preliminary data.</text>
</comment>
<feature type="domain" description="HTH luxR-type" evidence="1">
    <location>
        <begin position="682"/>
        <end position="747"/>
    </location>
</feature>
<dbReference type="InterPro" id="IPR059106">
    <property type="entry name" value="WHD_MalT"/>
</dbReference>
<sequence length="751" mass="81043">MNKEPRPATTPLELDHQLLDAKLTVPRTGAPVVSRAPLIDAARASGRRVVGVTAPPGYGKSTLLAEWAASDPRTVVWITLDRFDDAPLTLLTVLAAALARQGIGRPDLGAHMSGPDASLLGRAAPRLASALRTSPAPFVLVLDDLHEVRSAACHDVLGIVVAGIPDGSQLVAASRDEQPHLAQLRATDATVELGVRELALDTEGTAQVFAAADVPLTPDVADAVRTRTEGWPVGVHLAALAARDSGDEADAATVTGTDRYVADYLQREALRRLPDETRQFLRRTAILDDLTAPLCDAVLGETSSLRHLRGLESAHLFLVPLDRQRRWFRYHALFRELLLDDLLTTEPDLADTLRVRAADWYEANGSPARAVEQLLATGERERAARLVTRVVMPLVQDGRTSTIDRWLSTLGDDAIRSHPPLAALAGHVAVSEGRAGAAEHWGAVVDTATFDGDPEDGSASFDSVRAMYRALRCPDGPQRMLDDAGVALAAEPEWSPWRDTALVLSGDALRLTGDDESAVRHLELGAEAASALGDADMLVYAEAQLADLDMDHGRWEGARGRVRRILAAVEDHRTGDHPTSALGYAVAARLAHHDHDPARTADLLTRGMRTRTFCTYAFPTLAVRVRLRLARTSWATADVAAVRHLLREIDDVLLRRPSLGVLSDEVADLRKSFDAAQHATTAVGTGPPLTPAELRLLPYLQTHLTIREIGERLFVSRNTASSEIGSIYRKLGVSSRSEAVERAVDRGLLGA</sequence>
<dbReference type="SUPFAM" id="SSF52540">
    <property type="entry name" value="P-loop containing nucleoside triphosphate hydrolases"/>
    <property type="match status" value="1"/>
</dbReference>
<dbReference type="InterPro" id="IPR041664">
    <property type="entry name" value="AAA_16"/>
</dbReference>
<dbReference type="Gene3D" id="1.10.10.10">
    <property type="entry name" value="Winged helix-like DNA-binding domain superfamily/Winged helix DNA-binding domain"/>
    <property type="match status" value="1"/>
</dbReference>
<dbReference type="PROSITE" id="PS50043">
    <property type="entry name" value="HTH_LUXR_2"/>
    <property type="match status" value="1"/>
</dbReference>
<gene>
    <name evidence="2" type="ORF">EQW73_06845</name>
    <name evidence="3" type="ORF">EQW78_16320</name>
</gene>
<dbReference type="Pfam" id="PF00196">
    <property type="entry name" value="GerE"/>
    <property type="match status" value="1"/>
</dbReference>
<dbReference type="Pfam" id="PF13191">
    <property type="entry name" value="AAA_16"/>
    <property type="match status" value="1"/>
</dbReference>
<dbReference type="GO" id="GO:0006355">
    <property type="term" value="P:regulation of DNA-templated transcription"/>
    <property type="evidence" value="ECO:0007669"/>
    <property type="project" value="InterPro"/>
</dbReference>
<dbReference type="InterPro" id="IPR027417">
    <property type="entry name" value="P-loop_NTPase"/>
</dbReference>
<organism evidence="3 4">
    <name type="scientific">Oerskovia turbata</name>
    <dbReference type="NCBI Taxonomy" id="1713"/>
    <lineage>
        <taxon>Bacteria</taxon>
        <taxon>Bacillati</taxon>
        <taxon>Actinomycetota</taxon>
        <taxon>Actinomycetes</taxon>
        <taxon>Micrococcales</taxon>
        <taxon>Cellulomonadaceae</taxon>
        <taxon>Oerskovia</taxon>
    </lineage>
</organism>
<dbReference type="OrthoDB" id="134985at2"/>
<dbReference type="SUPFAM" id="SSF46894">
    <property type="entry name" value="C-terminal effector domain of the bipartite response regulators"/>
    <property type="match status" value="1"/>
</dbReference>
<evidence type="ECO:0000313" key="3">
    <source>
        <dbReference type="EMBL" id="RXR31618.1"/>
    </source>
</evidence>
<evidence type="ECO:0000259" key="1">
    <source>
        <dbReference type="PROSITE" id="PS50043"/>
    </source>
</evidence>
<evidence type="ECO:0000313" key="4">
    <source>
        <dbReference type="Proteomes" id="UP000289805"/>
    </source>
</evidence>
<dbReference type="EMBL" id="SDJR01000004">
    <property type="protein sequence ID" value="RXR26074.1"/>
    <property type="molecule type" value="Genomic_DNA"/>
</dbReference>
<dbReference type="AlphaFoldDB" id="A0A4Q1KNS6"/>
<dbReference type="Pfam" id="PF25873">
    <property type="entry name" value="WHD_MalT"/>
    <property type="match status" value="1"/>
</dbReference>
<dbReference type="STRING" id="1713.GCA_000718325_03386"/>
<reference evidence="4 5" key="1">
    <citation type="submission" date="2019-01" db="EMBL/GenBank/DDBJ databases">
        <title>Oerskovia turbata Genome sequencing and assembly.</title>
        <authorList>
            <person name="Dou T."/>
        </authorList>
    </citation>
    <scope>NUCLEOTIDE SEQUENCE [LARGE SCALE GENOMIC DNA]</scope>
    <source>
        <strain evidence="3 4">JCM12123</strain>
        <strain evidence="2 5">JCM3160</strain>
    </source>
</reference>
<dbReference type="Gene3D" id="3.40.50.300">
    <property type="entry name" value="P-loop containing nucleotide triphosphate hydrolases"/>
    <property type="match status" value="1"/>
</dbReference>
<keyword evidence="5" id="KW-1185">Reference proteome</keyword>
<dbReference type="InterPro" id="IPR000792">
    <property type="entry name" value="Tscrpt_reg_LuxR_C"/>
</dbReference>
<evidence type="ECO:0000313" key="2">
    <source>
        <dbReference type="EMBL" id="RXR26074.1"/>
    </source>
</evidence>
<accession>A0A4Q1KNS6</accession>
<dbReference type="SMART" id="SM00421">
    <property type="entry name" value="HTH_LUXR"/>
    <property type="match status" value="1"/>
</dbReference>
<dbReference type="InterPro" id="IPR016032">
    <property type="entry name" value="Sig_transdc_resp-reg_C-effctor"/>
</dbReference>
<dbReference type="CDD" id="cd06170">
    <property type="entry name" value="LuxR_C_like"/>
    <property type="match status" value="1"/>
</dbReference>
<proteinExistence type="predicted"/>
<name>A0A4Q1KNS6_9CELL</name>
<dbReference type="Proteomes" id="UP000290517">
    <property type="component" value="Unassembled WGS sequence"/>
</dbReference>
<protein>
    <submittedName>
        <fullName evidence="3">Helix-turn-helix transcriptional regulator</fullName>
    </submittedName>
</protein>
<dbReference type="InterPro" id="IPR011990">
    <property type="entry name" value="TPR-like_helical_dom_sf"/>
</dbReference>
<evidence type="ECO:0000313" key="5">
    <source>
        <dbReference type="Proteomes" id="UP000290517"/>
    </source>
</evidence>